<accession>A0A069AD04</accession>
<dbReference type="AlphaFoldDB" id="A0A069AD04"/>
<organism evidence="1">
    <name type="scientific">Clostridioides difficile</name>
    <name type="common">Peptoclostridium difficile</name>
    <dbReference type="NCBI Taxonomy" id="1496"/>
    <lineage>
        <taxon>Bacteria</taxon>
        <taxon>Bacillati</taxon>
        <taxon>Bacillota</taxon>
        <taxon>Clostridia</taxon>
        <taxon>Peptostreptococcales</taxon>
        <taxon>Peptostreptococcaceae</taxon>
        <taxon>Clostridioides</taxon>
    </lineage>
</organism>
<evidence type="ECO:0000313" key="1">
    <source>
        <dbReference type="EMBL" id="CDS86350.1"/>
    </source>
</evidence>
<protein>
    <submittedName>
        <fullName evidence="1">Uncharacterized protein</fullName>
    </submittedName>
</protein>
<gene>
    <name evidence="1" type="ORF">BN1096_560073</name>
</gene>
<dbReference type="EMBL" id="LK932509">
    <property type="protein sequence ID" value="CDS86350.1"/>
    <property type="molecule type" value="Genomic_DNA"/>
</dbReference>
<reference evidence="1" key="1">
    <citation type="submission" date="2014-07" db="EMBL/GenBank/DDBJ databases">
        <authorList>
            <person name="Monot Marc"/>
        </authorList>
    </citation>
    <scope>NUCLEOTIDE SEQUENCE</scope>
</reference>
<proteinExistence type="predicted"/>
<sequence>MGLMINPIISTIFKSTIKFAPIINGSSDGTKTLDHIEKPSLADFIASFGYRIIPKTRTPTMIDGAKKAIILFFFIISPVNLSYKILY</sequence>
<name>A0A069AD04_CLODI</name>